<gene>
    <name evidence="3" type="ORF">SAMN02745148_02486</name>
</gene>
<proteinExistence type="predicted"/>
<dbReference type="EMBL" id="FQUJ01000010">
    <property type="protein sequence ID" value="SHF37887.1"/>
    <property type="molecule type" value="Genomic_DNA"/>
</dbReference>
<evidence type="ECO:0000313" key="3">
    <source>
        <dbReference type="EMBL" id="SHF37887.1"/>
    </source>
</evidence>
<keyword evidence="2" id="KW-0732">Signal</keyword>
<dbReference type="AlphaFoldDB" id="A0A1M5B6G9"/>
<accession>A0A1M5B6G9</accession>
<dbReference type="Gene3D" id="3.30.10.10">
    <property type="entry name" value="Trypsin Inhibitor V, subunit A"/>
    <property type="match status" value="1"/>
</dbReference>
<dbReference type="Proteomes" id="UP000184346">
    <property type="component" value="Unassembled WGS sequence"/>
</dbReference>
<reference evidence="3 4" key="1">
    <citation type="submission" date="2016-11" db="EMBL/GenBank/DDBJ databases">
        <authorList>
            <person name="Jaros S."/>
            <person name="Januszkiewicz K."/>
            <person name="Wedrychowicz H."/>
        </authorList>
    </citation>
    <scope>NUCLEOTIDE SEQUENCE [LARGE SCALE GENOMIC DNA]</scope>
    <source>
        <strain evidence="3 4">DSM 19980</strain>
    </source>
</reference>
<dbReference type="InterPro" id="IPR021719">
    <property type="entry name" value="Prot_inh_I78"/>
</dbReference>
<feature type="region of interest" description="Disordered" evidence="1">
    <location>
        <begin position="21"/>
        <end position="44"/>
    </location>
</feature>
<dbReference type="STRING" id="1121942.SAMN02745148_02486"/>
<organism evidence="3 4">
    <name type="scientific">Modicisalibacter ilicicola DSM 19980</name>
    <dbReference type="NCBI Taxonomy" id="1121942"/>
    <lineage>
        <taxon>Bacteria</taxon>
        <taxon>Pseudomonadati</taxon>
        <taxon>Pseudomonadota</taxon>
        <taxon>Gammaproteobacteria</taxon>
        <taxon>Oceanospirillales</taxon>
        <taxon>Halomonadaceae</taxon>
        <taxon>Modicisalibacter</taxon>
    </lineage>
</organism>
<evidence type="ECO:0000256" key="1">
    <source>
        <dbReference type="SAM" id="MobiDB-lite"/>
    </source>
</evidence>
<dbReference type="PANTHER" id="PTHR39600">
    <property type="entry name" value="PEPTIDASE INHIBITOR I78 FAMILY PROTEIN"/>
    <property type="match status" value="1"/>
</dbReference>
<protein>
    <submittedName>
        <fullName evidence="3">Peptidase inhibitor I78 family protein</fullName>
    </submittedName>
</protein>
<feature type="signal peptide" evidence="2">
    <location>
        <begin position="1"/>
        <end position="19"/>
    </location>
</feature>
<dbReference type="OrthoDB" id="6049927at2"/>
<evidence type="ECO:0000256" key="2">
    <source>
        <dbReference type="SAM" id="SignalP"/>
    </source>
</evidence>
<dbReference type="Pfam" id="PF11720">
    <property type="entry name" value="Inhibitor_I78"/>
    <property type="match status" value="1"/>
</dbReference>
<dbReference type="RefSeq" id="WP_084671520.1">
    <property type="nucleotide sequence ID" value="NZ_FQUJ01000010.1"/>
</dbReference>
<evidence type="ECO:0000313" key="4">
    <source>
        <dbReference type="Proteomes" id="UP000184346"/>
    </source>
</evidence>
<sequence length="106" mass="11412">MLRTICFGLASVLWLSACATGPAPEDAPRPPPMDAPGNSDRCDASGLQGYLGRTHSEALNQALASQSDASEVRVIEPGEGFTLDYRQTRLNIYLDEEGRISDLRCG</sequence>
<feature type="chain" id="PRO_5012092856" evidence="2">
    <location>
        <begin position="20"/>
        <end position="106"/>
    </location>
</feature>
<keyword evidence="4" id="KW-1185">Reference proteome</keyword>
<dbReference type="PANTHER" id="PTHR39600:SF1">
    <property type="entry name" value="PEPTIDASE INHIBITOR I78 FAMILY PROTEIN"/>
    <property type="match status" value="1"/>
</dbReference>
<name>A0A1M5B6G9_9GAMM</name>
<dbReference type="PROSITE" id="PS51257">
    <property type="entry name" value="PROKAR_LIPOPROTEIN"/>
    <property type="match status" value="1"/>
</dbReference>